<keyword evidence="1" id="KW-0472">Membrane</keyword>
<reference evidence="2 3" key="1">
    <citation type="submission" date="2016-11" db="EMBL/GenBank/DDBJ databases">
        <authorList>
            <person name="Jaros S."/>
            <person name="Januszkiewicz K."/>
            <person name="Wedrychowicz H."/>
        </authorList>
    </citation>
    <scope>NUCLEOTIDE SEQUENCE [LARGE SCALE GENOMIC DNA]</scope>
    <source>
        <strain evidence="2 3">DSM 19022</strain>
    </source>
</reference>
<feature type="transmembrane region" description="Helical" evidence="1">
    <location>
        <begin position="37"/>
        <end position="55"/>
    </location>
</feature>
<dbReference type="STRING" id="1122184.SAMN02745176_02592"/>
<keyword evidence="1" id="KW-1133">Transmembrane helix</keyword>
<dbReference type="Proteomes" id="UP000184442">
    <property type="component" value="Unassembled WGS sequence"/>
</dbReference>
<evidence type="ECO:0000313" key="3">
    <source>
        <dbReference type="Proteomes" id="UP000184442"/>
    </source>
</evidence>
<sequence>MQVFMAALMECSVTMSVLILAFILATPWLSRKYSAKWLYYIWLVLVIGLIIPFRVHPDTALIQIEADPDYIRQIMPGYGDNAVEVAISDNIPTQVLSVILWRQTG</sequence>
<name>A0A1M6H0U2_9FIRM</name>
<evidence type="ECO:0000256" key="1">
    <source>
        <dbReference type="SAM" id="Phobius"/>
    </source>
</evidence>
<dbReference type="AlphaFoldDB" id="A0A1M6H0U2"/>
<organism evidence="2 3">
    <name type="scientific">Lutispora thermophila DSM 19022</name>
    <dbReference type="NCBI Taxonomy" id="1122184"/>
    <lineage>
        <taxon>Bacteria</taxon>
        <taxon>Bacillati</taxon>
        <taxon>Bacillota</taxon>
        <taxon>Clostridia</taxon>
        <taxon>Lutisporales</taxon>
        <taxon>Lutisporaceae</taxon>
        <taxon>Lutispora</taxon>
    </lineage>
</organism>
<keyword evidence="1" id="KW-0812">Transmembrane</keyword>
<keyword evidence="3" id="KW-1185">Reference proteome</keyword>
<evidence type="ECO:0008006" key="4">
    <source>
        <dbReference type="Google" id="ProtNLM"/>
    </source>
</evidence>
<gene>
    <name evidence="2" type="ORF">SAMN02745176_02592</name>
</gene>
<feature type="transmembrane region" description="Helical" evidence="1">
    <location>
        <begin position="6"/>
        <end position="25"/>
    </location>
</feature>
<evidence type="ECO:0000313" key="2">
    <source>
        <dbReference type="EMBL" id="SHJ15800.1"/>
    </source>
</evidence>
<dbReference type="RefSeq" id="WP_073026602.1">
    <property type="nucleotide sequence ID" value="NZ_FQZS01000018.1"/>
</dbReference>
<protein>
    <recommendedName>
        <fullName evidence="4">BlaR1 peptidase M56</fullName>
    </recommendedName>
</protein>
<dbReference type="EMBL" id="FQZS01000018">
    <property type="protein sequence ID" value="SHJ15800.1"/>
    <property type="molecule type" value="Genomic_DNA"/>
</dbReference>
<accession>A0A1M6H0U2</accession>
<dbReference type="OrthoDB" id="9770467at2"/>
<proteinExistence type="predicted"/>